<dbReference type="SUPFAM" id="SSF52151">
    <property type="entry name" value="FabD/lysophospholipase-like"/>
    <property type="match status" value="1"/>
</dbReference>
<name>A0A852R2G2_9MICO</name>
<evidence type="ECO:0000256" key="1">
    <source>
        <dbReference type="ARBA" id="ARBA00013258"/>
    </source>
</evidence>
<dbReference type="Pfam" id="PF00698">
    <property type="entry name" value="Acyl_transf_1"/>
    <property type="match status" value="1"/>
</dbReference>
<keyword evidence="2 6" id="KW-0808">Transferase</keyword>
<dbReference type="InterPro" id="IPR016036">
    <property type="entry name" value="Malonyl_transacylase_ACP-bd"/>
</dbReference>
<keyword evidence="7" id="KW-1185">Reference proteome</keyword>
<organism evidence="6 7">
    <name type="scientific">Leucobacter aridicollis</name>
    <dbReference type="NCBI Taxonomy" id="283878"/>
    <lineage>
        <taxon>Bacteria</taxon>
        <taxon>Bacillati</taxon>
        <taxon>Actinomycetota</taxon>
        <taxon>Actinomycetes</taxon>
        <taxon>Micrococcales</taxon>
        <taxon>Microbacteriaceae</taxon>
        <taxon>Leucobacter</taxon>
    </lineage>
</organism>
<dbReference type="PANTHER" id="PTHR42681">
    <property type="entry name" value="MALONYL-COA-ACYL CARRIER PROTEIN TRANSACYLASE, MITOCHONDRIAL"/>
    <property type="match status" value="1"/>
</dbReference>
<dbReference type="AlphaFoldDB" id="A0A852R2G2"/>
<sequence>MIVIACPGQGSQTPGFLTDWIADAESRSFLEAASEASGVDLVLHGTESGADTIRATEIAQPLIVAASILSWRALASRLELAGVDTAALGVAGHSVGEFAAAAVAGVLSETDAVRLVGVRGRAMAEAAAAEQTGMSAVVGGVEADVLAAIEAAGLTPANRNGGGQIVAAGTLSGLAALGENAPRGARVIPLQVAGAFHTEFMASAVPVLADAAGTTDVNDPTRSLWSNADGGLVTSGASFRDSLVSQIAHPVRWDACMESFQAAGITGLIELTPAGALTGIAKRGLKGIPSVAVKTPADLDAAVQLITDAA</sequence>
<dbReference type="PANTHER" id="PTHR42681:SF1">
    <property type="entry name" value="MALONYL-COA-ACYL CARRIER PROTEIN TRANSACYLASE, MITOCHONDRIAL"/>
    <property type="match status" value="1"/>
</dbReference>
<dbReference type="EC" id="2.3.1.39" evidence="1"/>
<dbReference type="Proteomes" id="UP000586095">
    <property type="component" value="Unassembled WGS sequence"/>
</dbReference>
<dbReference type="SMART" id="SM00827">
    <property type="entry name" value="PKS_AT"/>
    <property type="match status" value="1"/>
</dbReference>
<dbReference type="Gene3D" id="3.40.366.10">
    <property type="entry name" value="Malonyl-Coenzyme A Acyl Carrier Protein, domain 2"/>
    <property type="match status" value="1"/>
</dbReference>
<dbReference type="Gene3D" id="3.30.70.250">
    <property type="entry name" value="Malonyl-CoA ACP transacylase, ACP-binding"/>
    <property type="match status" value="1"/>
</dbReference>
<dbReference type="InterPro" id="IPR016035">
    <property type="entry name" value="Acyl_Trfase/lysoPLipase"/>
</dbReference>
<feature type="domain" description="Malonyl-CoA:ACP transacylase (MAT)" evidence="5">
    <location>
        <begin position="5"/>
        <end position="309"/>
    </location>
</feature>
<proteinExistence type="predicted"/>
<dbReference type="GO" id="GO:0005829">
    <property type="term" value="C:cytosol"/>
    <property type="evidence" value="ECO:0007669"/>
    <property type="project" value="TreeGrafter"/>
</dbReference>
<comment type="caution">
    <text evidence="6">The sequence shown here is derived from an EMBL/GenBank/DDBJ whole genome shotgun (WGS) entry which is preliminary data.</text>
</comment>
<evidence type="ECO:0000256" key="2">
    <source>
        <dbReference type="ARBA" id="ARBA00022679"/>
    </source>
</evidence>
<evidence type="ECO:0000259" key="5">
    <source>
        <dbReference type="SMART" id="SM00827"/>
    </source>
</evidence>
<evidence type="ECO:0000256" key="4">
    <source>
        <dbReference type="ARBA" id="ARBA00048462"/>
    </source>
</evidence>
<dbReference type="EMBL" id="JACCBD010000001">
    <property type="protein sequence ID" value="NYD26837.1"/>
    <property type="molecule type" value="Genomic_DNA"/>
</dbReference>
<keyword evidence="3 6" id="KW-0012">Acyltransferase</keyword>
<evidence type="ECO:0000313" key="7">
    <source>
        <dbReference type="Proteomes" id="UP000586095"/>
    </source>
</evidence>
<protein>
    <recommendedName>
        <fullName evidence="1">[acyl-carrier-protein] S-malonyltransferase</fullName>
        <ecNumber evidence="1">2.3.1.39</ecNumber>
    </recommendedName>
</protein>
<gene>
    <name evidence="6" type="ORF">BJ960_001640</name>
</gene>
<dbReference type="InterPro" id="IPR001227">
    <property type="entry name" value="Ac_transferase_dom_sf"/>
</dbReference>
<evidence type="ECO:0000256" key="3">
    <source>
        <dbReference type="ARBA" id="ARBA00023315"/>
    </source>
</evidence>
<dbReference type="SUPFAM" id="SSF55048">
    <property type="entry name" value="Probable ACP-binding domain of malonyl-CoA ACP transacylase"/>
    <property type="match status" value="1"/>
</dbReference>
<dbReference type="GO" id="GO:0006633">
    <property type="term" value="P:fatty acid biosynthetic process"/>
    <property type="evidence" value="ECO:0007669"/>
    <property type="project" value="TreeGrafter"/>
</dbReference>
<comment type="catalytic activity">
    <reaction evidence="4">
        <text>holo-[ACP] + malonyl-CoA = malonyl-[ACP] + CoA</text>
        <dbReference type="Rhea" id="RHEA:41792"/>
        <dbReference type="Rhea" id="RHEA-COMP:9623"/>
        <dbReference type="Rhea" id="RHEA-COMP:9685"/>
        <dbReference type="ChEBI" id="CHEBI:57287"/>
        <dbReference type="ChEBI" id="CHEBI:57384"/>
        <dbReference type="ChEBI" id="CHEBI:64479"/>
        <dbReference type="ChEBI" id="CHEBI:78449"/>
        <dbReference type="EC" id="2.3.1.39"/>
    </reaction>
</comment>
<reference evidence="6 7" key="1">
    <citation type="submission" date="2020-07" db="EMBL/GenBank/DDBJ databases">
        <title>Sequencing the genomes of 1000 actinobacteria strains.</title>
        <authorList>
            <person name="Klenk H.-P."/>
        </authorList>
    </citation>
    <scope>NUCLEOTIDE SEQUENCE [LARGE SCALE GENOMIC DNA]</scope>
    <source>
        <strain evidence="6 7">DSM 17380</strain>
    </source>
</reference>
<dbReference type="GO" id="GO:0004314">
    <property type="term" value="F:[acyl-carrier-protein] S-malonyltransferase activity"/>
    <property type="evidence" value="ECO:0007669"/>
    <property type="project" value="UniProtKB-EC"/>
</dbReference>
<evidence type="ECO:0000313" key="6">
    <source>
        <dbReference type="EMBL" id="NYD26837.1"/>
    </source>
</evidence>
<dbReference type="InterPro" id="IPR050858">
    <property type="entry name" value="Mal-CoA-ACP_Trans/PKS_FabD"/>
</dbReference>
<dbReference type="InterPro" id="IPR014043">
    <property type="entry name" value="Acyl_transferase_dom"/>
</dbReference>
<dbReference type="RefSeq" id="WP_185986921.1">
    <property type="nucleotide sequence ID" value="NZ_BAAALZ010000001.1"/>
</dbReference>
<accession>A0A852R2G2</accession>